<evidence type="ECO:0000256" key="2">
    <source>
        <dbReference type="ARBA" id="ARBA00022448"/>
    </source>
</evidence>
<reference evidence="8 9" key="2">
    <citation type="submission" date="2019-08" db="EMBL/GenBank/DDBJ databases">
        <title>Jejuicoccus antrihumi gen. nov., sp. nov., a new member of the family Dermacoccaceae isolated from a cave.</title>
        <authorList>
            <person name="Schumann P."/>
            <person name="Kim I.S."/>
        </authorList>
    </citation>
    <scope>NUCLEOTIDE SEQUENCE [LARGE SCALE GENOMIC DNA]</scope>
    <source>
        <strain evidence="8 9">C5-26</strain>
    </source>
</reference>
<feature type="transmembrane region" description="Helical" evidence="7">
    <location>
        <begin position="304"/>
        <end position="322"/>
    </location>
</feature>
<dbReference type="AlphaFoldDB" id="A0A563DYD4"/>
<dbReference type="PANTHER" id="PTHR23513:SF9">
    <property type="entry name" value="ENTEROBACTIN EXPORTER ENTS"/>
    <property type="match status" value="1"/>
</dbReference>
<accession>A0A563DYD4</accession>
<keyword evidence="5 7" id="KW-1133">Transmembrane helix</keyword>
<feature type="transmembrane region" description="Helical" evidence="7">
    <location>
        <begin position="271"/>
        <end position="292"/>
    </location>
</feature>
<evidence type="ECO:0000256" key="4">
    <source>
        <dbReference type="ARBA" id="ARBA00022692"/>
    </source>
</evidence>
<sequence length="432" mass="44231">MSTRRPFVALAVAETCSLCGTRLSMIAIPWLVLTTTGSATMTGVVGMAEMLPYVLMKAMGGPIIDRVGPKHIAVALDSLSVLIVGLVPILHLLGMLHLPVLLGLVMVMGALRGPSDGAKDTLIPHVADLAGYPLERVTGVAGTIERLAGTMGAAAAGGLVALAGPANALVVDAVSFGIAALLIGRLIPVAGSGSASETCTAADETATSPEGEEVSPTGLPAYVQELREGWTFQRNDAVLMGIAVMVAITNLLDQAWAAVLVPVWAHHSGAGVGSVGLVFAALSGMSVLGSVVATWKGAQLPRMLVYTAAFITVGLPRFAVFALGCPLWIVLAVVGVGGFGSGFINPILSAVEFERIPKPLIGRVSTLQSAMAWSLIPFGGLVGGLLITAGGLPTAMIVVGLCYFVVTLMPLARKSFRGFDRRPAAQQPVSAG</sequence>
<feature type="transmembrane region" description="Helical" evidence="7">
    <location>
        <begin position="369"/>
        <end position="389"/>
    </location>
</feature>
<dbReference type="RefSeq" id="WP_146317561.1">
    <property type="nucleotide sequence ID" value="NZ_VCQV01000020.1"/>
</dbReference>
<keyword evidence="6 7" id="KW-0472">Membrane</keyword>
<keyword evidence="9" id="KW-1185">Reference proteome</keyword>
<dbReference type="InterPro" id="IPR036259">
    <property type="entry name" value="MFS_trans_sf"/>
</dbReference>
<evidence type="ECO:0000256" key="3">
    <source>
        <dbReference type="ARBA" id="ARBA00022475"/>
    </source>
</evidence>
<dbReference type="InterPro" id="IPR011701">
    <property type="entry name" value="MFS"/>
</dbReference>
<name>A0A563DYD4_9MICO</name>
<dbReference type="GO" id="GO:0005886">
    <property type="term" value="C:plasma membrane"/>
    <property type="evidence" value="ECO:0007669"/>
    <property type="project" value="UniProtKB-SubCell"/>
</dbReference>
<keyword evidence="2" id="KW-0813">Transport</keyword>
<evidence type="ECO:0000313" key="8">
    <source>
        <dbReference type="EMBL" id="TWP35278.1"/>
    </source>
</evidence>
<dbReference type="SUPFAM" id="SSF103473">
    <property type="entry name" value="MFS general substrate transporter"/>
    <property type="match status" value="1"/>
</dbReference>
<evidence type="ECO:0000313" key="9">
    <source>
        <dbReference type="Proteomes" id="UP000320244"/>
    </source>
</evidence>
<dbReference type="EMBL" id="VCQV01000020">
    <property type="protein sequence ID" value="TWP35278.1"/>
    <property type="molecule type" value="Genomic_DNA"/>
</dbReference>
<organism evidence="8 9">
    <name type="scientific">Leekyejoonella antrihumi</name>
    <dbReference type="NCBI Taxonomy" id="1660198"/>
    <lineage>
        <taxon>Bacteria</taxon>
        <taxon>Bacillati</taxon>
        <taxon>Actinomycetota</taxon>
        <taxon>Actinomycetes</taxon>
        <taxon>Micrococcales</taxon>
        <taxon>Dermacoccaceae</taxon>
        <taxon>Leekyejoonella</taxon>
    </lineage>
</organism>
<feature type="transmembrane region" description="Helical" evidence="7">
    <location>
        <begin position="395"/>
        <end position="412"/>
    </location>
</feature>
<evidence type="ECO:0000256" key="5">
    <source>
        <dbReference type="ARBA" id="ARBA00022989"/>
    </source>
</evidence>
<feature type="transmembrane region" description="Helical" evidence="7">
    <location>
        <begin position="328"/>
        <end position="348"/>
    </location>
</feature>
<dbReference type="Proteomes" id="UP000320244">
    <property type="component" value="Unassembled WGS sequence"/>
</dbReference>
<keyword evidence="3" id="KW-1003">Cell membrane</keyword>
<dbReference type="Gene3D" id="1.20.1250.20">
    <property type="entry name" value="MFS general substrate transporter like domains"/>
    <property type="match status" value="1"/>
</dbReference>
<comment type="caution">
    <text evidence="8">The sequence shown here is derived from an EMBL/GenBank/DDBJ whole genome shotgun (WGS) entry which is preliminary data.</text>
</comment>
<dbReference type="CDD" id="cd06173">
    <property type="entry name" value="MFS_MefA_like"/>
    <property type="match status" value="1"/>
</dbReference>
<gene>
    <name evidence="8" type="ORF">FGL98_14235</name>
</gene>
<dbReference type="PANTHER" id="PTHR23513">
    <property type="entry name" value="INTEGRAL MEMBRANE EFFLUX PROTEIN-RELATED"/>
    <property type="match status" value="1"/>
</dbReference>
<comment type="subcellular location">
    <subcellularLocation>
        <location evidence="1">Cell inner membrane</location>
        <topology evidence="1">Multi-pass membrane protein</topology>
    </subcellularLocation>
</comment>
<reference evidence="8 9" key="1">
    <citation type="submission" date="2019-05" db="EMBL/GenBank/DDBJ databases">
        <authorList>
            <person name="Lee S.D."/>
        </authorList>
    </citation>
    <scope>NUCLEOTIDE SEQUENCE [LARGE SCALE GENOMIC DNA]</scope>
    <source>
        <strain evidence="8 9">C5-26</strain>
    </source>
</reference>
<evidence type="ECO:0000256" key="6">
    <source>
        <dbReference type="ARBA" id="ARBA00023136"/>
    </source>
</evidence>
<evidence type="ECO:0000256" key="7">
    <source>
        <dbReference type="SAM" id="Phobius"/>
    </source>
</evidence>
<dbReference type="Pfam" id="PF07690">
    <property type="entry name" value="MFS_1"/>
    <property type="match status" value="1"/>
</dbReference>
<dbReference type="GO" id="GO:0022857">
    <property type="term" value="F:transmembrane transporter activity"/>
    <property type="evidence" value="ECO:0007669"/>
    <property type="project" value="InterPro"/>
</dbReference>
<protein>
    <submittedName>
        <fullName evidence="8">MFS transporter</fullName>
    </submittedName>
</protein>
<keyword evidence="4 7" id="KW-0812">Transmembrane</keyword>
<evidence type="ECO:0000256" key="1">
    <source>
        <dbReference type="ARBA" id="ARBA00004429"/>
    </source>
</evidence>
<feature type="transmembrane region" description="Helical" evidence="7">
    <location>
        <begin position="27"/>
        <end position="51"/>
    </location>
</feature>
<feature type="transmembrane region" description="Helical" evidence="7">
    <location>
        <begin position="237"/>
        <end position="265"/>
    </location>
</feature>
<dbReference type="OrthoDB" id="9793136at2"/>
<proteinExistence type="predicted"/>